<evidence type="ECO:0000313" key="3">
    <source>
        <dbReference type="Proteomes" id="UP000322699"/>
    </source>
</evidence>
<organism evidence="2 3">
    <name type="scientific">Rubripirellula obstinata</name>
    <dbReference type="NCBI Taxonomy" id="406547"/>
    <lineage>
        <taxon>Bacteria</taxon>
        <taxon>Pseudomonadati</taxon>
        <taxon>Planctomycetota</taxon>
        <taxon>Planctomycetia</taxon>
        <taxon>Pirellulales</taxon>
        <taxon>Pirellulaceae</taxon>
        <taxon>Rubripirellula</taxon>
    </lineage>
</organism>
<dbReference type="Gene3D" id="3.30.70.1290">
    <property type="entry name" value="Transposase IS200-like"/>
    <property type="match status" value="1"/>
</dbReference>
<dbReference type="EMBL" id="VRLW01000001">
    <property type="protein sequence ID" value="KAA1260642.1"/>
    <property type="molecule type" value="Genomic_DNA"/>
</dbReference>
<keyword evidence="3" id="KW-1185">Reference proteome</keyword>
<evidence type="ECO:0000313" key="2">
    <source>
        <dbReference type="EMBL" id="KAA1260642.1"/>
    </source>
</evidence>
<dbReference type="PANTHER" id="PTHR34322">
    <property type="entry name" value="TRANSPOSASE, Y1_TNP DOMAIN-CONTAINING"/>
    <property type="match status" value="1"/>
</dbReference>
<dbReference type="SMART" id="SM01321">
    <property type="entry name" value="Y1_Tnp"/>
    <property type="match status" value="1"/>
</dbReference>
<dbReference type="Pfam" id="PF01797">
    <property type="entry name" value="Y1_Tnp"/>
    <property type="match status" value="1"/>
</dbReference>
<dbReference type="GO" id="GO:0003677">
    <property type="term" value="F:DNA binding"/>
    <property type="evidence" value="ECO:0007669"/>
    <property type="project" value="InterPro"/>
</dbReference>
<dbReference type="RefSeq" id="WP_235033329.1">
    <property type="nucleotide sequence ID" value="NZ_LWSK01000035.1"/>
</dbReference>
<gene>
    <name evidence="2" type="ORF">LF1_31820</name>
</gene>
<dbReference type="GO" id="GO:0004803">
    <property type="term" value="F:transposase activity"/>
    <property type="evidence" value="ECO:0007669"/>
    <property type="project" value="InterPro"/>
</dbReference>
<sequence>MGRPKRADEAGCIYHMLNRANRRDEIFEKEADYEAFERVLIEAVSRYEVELFSYCLMPNHWHLCVRPGVDGEMSRFAQWLTLTHTQGLEKGQA</sequence>
<accession>A0A5B1CK19</accession>
<reference evidence="2 3" key="1">
    <citation type="submission" date="2019-08" db="EMBL/GenBank/DDBJ databases">
        <title>Deep-cultivation of Planctomycetes and their phenomic and genomic characterization uncovers novel biology.</title>
        <authorList>
            <person name="Wiegand S."/>
            <person name="Jogler M."/>
            <person name="Boedeker C."/>
            <person name="Pinto D."/>
            <person name="Vollmers J."/>
            <person name="Rivas-Marin E."/>
            <person name="Kohn T."/>
            <person name="Peeters S.H."/>
            <person name="Heuer A."/>
            <person name="Rast P."/>
            <person name="Oberbeckmann S."/>
            <person name="Bunk B."/>
            <person name="Jeske O."/>
            <person name="Meyerdierks A."/>
            <person name="Storesund J.E."/>
            <person name="Kallscheuer N."/>
            <person name="Luecker S."/>
            <person name="Lage O.M."/>
            <person name="Pohl T."/>
            <person name="Merkel B.J."/>
            <person name="Hornburger P."/>
            <person name="Mueller R.-W."/>
            <person name="Bruemmer F."/>
            <person name="Labrenz M."/>
            <person name="Spormann A.M."/>
            <person name="Op Den Camp H."/>
            <person name="Overmann J."/>
            <person name="Amann R."/>
            <person name="Jetten M.S.M."/>
            <person name="Mascher T."/>
            <person name="Medema M.H."/>
            <person name="Devos D.P."/>
            <person name="Kaster A.-K."/>
            <person name="Ovreas L."/>
            <person name="Rohde M."/>
            <person name="Galperin M.Y."/>
            <person name="Jogler C."/>
        </authorList>
    </citation>
    <scope>NUCLEOTIDE SEQUENCE [LARGE SCALE GENOMIC DNA]</scope>
    <source>
        <strain evidence="2 3">LF1</strain>
    </source>
</reference>
<protein>
    <submittedName>
        <fullName evidence="2">Transposase IS200 like protein</fullName>
    </submittedName>
</protein>
<dbReference type="InterPro" id="IPR002686">
    <property type="entry name" value="Transposase_17"/>
</dbReference>
<comment type="caution">
    <text evidence="2">The sequence shown here is derived from an EMBL/GenBank/DDBJ whole genome shotgun (WGS) entry which is preliminary data.</text>
</comment>
<dbReference type="PANTHER" id="PTHR34322:SF2">
    <property type="entry name" value="TRANSPOSASE IS200-LIKE DOMAIN-CONTAINING PROTEIN"/>
    <property type="match status" value="1"/>
</dbReference>
<name>A0A5B1CK19_9BACT</name>
<dbReference type="InterPro" id="IPR036515">
    <property type="entry name" value="Transposase_17_sf"/>
</dbReference>
<feature type="domain" description="Transposase IS200-like" evidence="1">
    <location>
        <begin position="9"/>
        <end position="92"/>
    </location>
</feature>
<dbReference type="Proteomes" id="UP000322699">
    <property type="component" value="Unassembled WGS sequence"/>
</dbReference>
<dbReference type="SUPFAM" id="SSF143422">
    <property type="entry name" value="Transposase IS200-like"/>
    <property type="match status" value="1"/>
</dbReference>
<dbReference type="GO" id="GO:0006313">
    <property type="term" value="P:DNA transposition"/>
    <property type="evidence" value="ECO:0007669"/>
    <property type="project" value="InterPro"/>
</dbReference>
<dbReference type="AlphaFoldDB" id="A0A5B1CK19"/>
<evidence type="ECO:0000259" key="1">
    <source>
        <dbReference type="SMART" id="SM01321"/>
    </source>
</evidence>
<proteinExistence type="predicted"/>